<dbReference type="STRING" id="1179773.BN6_28930"/>
<dbReference type="HOGENOM" id="CLU_2221320_0_0_11"/>
<proteinExistence type="predicted"/>
<keyword evidence="2" id="KW-1185">Reference proteome</keyword>
<protein>
    <submittedName>
        <fullName evidence="1">Uncharacterized protein</fullName>
    </submittedName>
</protein>
<dbReference type="PATRIC" id="fig|1179773.3.peg.2884"/>
<dbReference type="Proteomes" id="UP000006281">
    <property type="component" value="Chromosome"/>
</dbReference>
<dbReference type="RefSeq" id="WP_015100314.1">
    <property type="nucleotide sequence ID" value="NC_019673.1"/>
</dbReference>
<reference evidence="1 2" key="1">
    <citation type="journal article" date="2012" name="BMC Genomics">
        <title>Complete genome sequence of Saccharothrix espanaensis DSM 44229T and comparison to the other completely sequenced Pseudonocardiaceae.</title>
        <authorList>
            <person name="Strobel T."/>
            <person name="Al-Dilaimi A."/>
            <person name="Blom J."/>
            <person name="Gessner A."/>
            <person name="Kalinowski J."/>
            <person name="Luzhetska M."/>
            <person name="Puhler A."/>
            <person name="Szczepanowski R."/>
            <person name="Bechthold A."/>
            <person name="Ruckert C."/>
        </authorList>
    </citation>
    <scope>NUCLEOTIDE SEQUENCE [LARGE SCALE GENOMIC DNA]</scope>
    <source>
        <strain evidence="2">ATCC 51144 / DSM 44229 / JCM 9112 / NBRC 15066 / NRRL 15764</strain>
    </source>
</reference>
<dbReference type="BioCyc" id="SESP1179773:BN6_RS14060-MONOMER"/>
<organism evidence="1 2">
    <name type="scientific">Saccharothrix espanaensis (strain ATCC 51144 / DSM 44229 / JCM 9112 / NBRC 15066 / NRRL 15764)</name>
    <dbReference type="NCBI Taxonomy" id="1179773"/>
    <lineage>
        <taxon>Bacteria</taxon>
        <taxon>Bacillati</taxon>
        <taxon>Actinomycetota</taxon>
        <taxon>Actinomycetes</taxon>
        <taxon>Pseudonocardiales</taxon>
        <taxon>Pseudonocardiaceae</taxon>
        <taxon>Saccharothrix</taxon>
    </lineage>
</organism>
<evidence type="ECO:0000313" key="2">
    <source>
        <dbReference type="Proteomes" id="UP000006281"/>
    </source>
</evidence>
<gene>
    <name evidence="1" type="ordered locus">BN6_28930</name>
</gene>
<sequence length="106" mass="11387">METIICGSGNASIDEVGGQVDRLLGVALEPHESSYFGGGYLTVTTELDEEIKVVDNSVEDGDGEVTYPEFAGHAVIVEIEETERGDELVGKLAGAPDLYLLKRVTW</sequence>
<dbReference type="KEGG" id="sesp:BN6_28930"/>
<accession>K0JXZ9</accession>
<evidence type="ECO:0000313" key="1">
    <source>
        <dbReference type="EMBL" id="CCH30202.1"/>
    </source>
</evidence>
<name>K0JXZ9_SACES</name>
<dbReference type="AlphaFoldDB" id="K0JXZ9"/>
<dbReference type="EMBL" id="HE804045">
    <property type="protein sequence ID" value="CCH30202.1"/>
    <property type="molecule type" value="Genomic_DNA"/>
</dbReference>